<accession>A0A6I7HSD3</accession>
<feature type="transmembrane region" description="Helical" evidence="1">
    <location>
        <begin position="78"/>
        <end position="98"/>
    </location>
</feature>
<dbReference type="Proteomes" id="UP000252582">
    <property type="component" value="Unassembled WGS sequence"/>
</dbReference>
<organism evidence="2 3">
    <name type="scientific">Ciceribacter lividus</name>
    <dbReference type="NCBI Taxonomy" id="1197950"/>
    <lineage>
        <taxon>Bacteria</taxon>
        <taxon>Pseudomonadati</taxon>
        <taxon>Pseudomonadota</taxon>
        <taxon>Alphaproteobacteria</taxon>
        <taxon>Hyphomicrobiales</taxon>
        <taxon>Rhizobiaceae</taxon>
        <taxon>Ciceribacter</taxon>
    </lineage>
</organism>
<gene>
    <name evidence="2" type="ORF">DFR48_101693</name>
</gene>
<evidence type="ECO:0000313" key="3">
    <source>
        <dbReference type="Proteomes" id="UP000252582"/>
    </source>
</evidence>
<feature type="transmembrane region" description="Helical" evidence="1">
    <location>
        <begin position="41"/>
        <end position="58"/>
    </location>
</feature>
<dbReference type="Pfam" id="PF07077">
    <property type="entry name" value="DUF1345"/>
    <property type="match status" value="1"/>
</dbReference>
<dbReference type="RefSeq" id="WP_114361711.1">
    <property type="nucleotide sequence ID" value="NZ_QPIX01000001.1"/>
</dbReference>
<comment type="caution">
    <text evidence="2">The sequence shown here is derived from an EMBL/GenBank/DDBJ whole genome shotgun (WGS) entry which is preliminary data.</text>
</comment>
<feature type="transmembrane region" description="Helical" evidence="1">
    <location>
        <begin position="198"/>
        <end position="219"/>
    </location>
</feature>
<protein>
    <submittedName>
        <fullName evidence="2">Putative membrane protein</fullName>
    </submittedName>
</protein>
<proteinExistence type="predicted"/>
<feature type="transmembrane region" description="Helical" evidence="1">
    <location>
        <begin position="110"/>
        <end position="132"/>
    </location>
</feature>
<evidence type="ECO:0000313" key="2">
    <source>
        <dbReference type="EMBL" id="RCW28676.1"/>
    </source>
</evidence>
<dbReference type="AlphaFoldDB" id="A0A6I7HSD3"/>
<dbReference type="EMBL" id="QPIX01000001">
    <property type="protein sequence ID" value="RCW28676.1"/>
    <property type="molecule type" value="Genomic_DNA"/>
</dbReference>
<name>A0A6I7HSD3_9HYPH</name>
<sequence length="220" mass="23711">MRQLSERVIGHRHGPFLGALVFALAAGPVTVLFAPQLALELVPIAFFVGYLILMWLRLPRLTAAFLKRHADTADEPAWVILTVTLAAVIVSVVSLFFVLNGAESRALKLFLAFSAVVSGWFTIHAMAASHYAHAYWRPQTAMPGESGLHRGGLDFPGTTDPGGYDFLYFSFVIGMTAQTSDTAVTTTAMRKLNLLHAVVSYFFNTVLLAAAVNAAVSLAG</sequence>
<feature type="transmembrane region" description="Helical" evidence="1">
    <location>
        <begin position="16"/>
        <end position="35"/>
    </location>
</feature>
<keyword evidence="1" id="KW-1133">Transmembrane helix</keyword>
<reference evidence="2 3" key="1">
    <citation type="submission" date="2018-07" db="EMBL/GenBank/DDBJ databases">
        <title>Genomic Encyclopedia of Type Strains, Phase IV (KMG-IV): sequencing the most valuable type-strain genomes for metagenomic binning, comparative biology and taxonomic classification.</title>
        <authorList>
            <person name="Goeker M."/>
        </authorList>
    </citation>
    <scope>NUCLEOTIDE SEQUENCE [LARGE SCALE GENOMIC DNA]</scope>
    <source>
        <strain evidence="2 3">DSM 25528</strain>
    </source>
</reference>
<keyword evidence="3" id="KW-1185">Reference proteome</keyword>
<evidence type="ECO:0000256" key="1">
    <source>
        <dbReference type="SAM" id="Phobius"/>
    </source>
</evidence>
<keyword evidence="1" id="KW-0472">Membrane</keyword>
<keyword evidence="1" id="KW-0812">Transmembrane</keyword>
<dbReference type="InterPro" id="IPR009781">
    <property type="entry name" value="DUF1345"/>
</dbReference>